<dbReference type="SUPFAM" id="SSF51445">
    <property type="entry name" value="(Trans)glycosidases"/>
    <property type="match status" value="1"/>
</dbReference>
<keyword evidence="2" id="KW-0147">Chitin-binding</keyword>
<comment type="caution">
    <text evidence="5">The sequence shown here is derived from an EMBL/GenBank/DDBJ whole genome shotgun (WGS) entry which is preliminary data.</text>
</comment>
<dbReference type="InterPro" id="IPR053214">
    <property type="entry name" value="LysM12-like"/>
</dbReference>
<dbReference type="Gene3D" id="3.20.20.80">
    <property type="entry name" value="Glycosidases"/>
    <property type="match status" value="1"/>
</dbReference>
<evidence type="ECO:0000256" key="2">
    <source>
        <dbReference type="ARBA" id="ARBA00022669"/>
    </source>
</evidence>
<comment type="similarity">
    <text evidence="1">Belongs to the glycosyl hydrolase 18 family. Chitinase class V subfamily.</text>
</comment>
<dbReference type="InterPro" id="IPR017853">
    <property type="entry name" value="GH"/>
</dbReference>
<evidence type="ECO:0000256" key="3">
    <source>
        <dbReference type="ARBA" id="ARBA00023026"/>
    </source>
</evidence>
<dbReference type="Gene3D" id="3.10.50.10">
    <property type="match status" value="1"/>
</dbReference>
<evidence type="ECO:0000256" key="1">
    <source>
        <dbReference type="ARBA" id="ARBA00008682"/>
    </source>
</evidence>
<dbReference type="GO" id="GO:0005975">
    <property type="term" value="P:carbohydrate metabolic process"/>
    <property type="evidence" value="ECO:0007669"/>
    <property type="project" value="InterPro"/>
</dbReference>
<protein>
    <recommendedName>
        <fullName evidence="4">GH18 domain-containing protein</fullName>
    </recommendedName>
</protein>
<dbReference type="GO" id="GO:0008061">
    <property type="term" value="F:chitin binding"/>
    <property type="evidence" value="ECO:0007669"/>
    <property type="project" value="UniProtKB-KW"/>
</dbReference>
<dbReference type="STRING" id="416450.A0A1V6QBW9"/>
<feature type="domain" description="GH18" evidence="4">
    <location>
        <begin position="109"/>
        <end position="260"/>
    </location>
</feature>
<proteinExistence type="inferred from homology"/>
<dbReference type="Pfam" id="PF00704">
    <property type="entry name" value="Glyco_hydro_18"/>
    <property type="match status" value="1"/>
</dbReference>
<dbReference type="EMBL" id="MDYN01000007">
    <property type="protein sequence ID" value="OQD86713.1"/>
    <property type="molecule type" value="Genomic_DNA"/>
</dbReference>
<sequence length="706" mass="78744">MAWLQAYCCLPRLSLGMEPLGKAYILLARPVQEHKVNYEIGWSLYSQGTESEYRSLIKQLRDYIARGHVTPSRTAMLYSRFGATSASIYIGNSLQNKEISEAPDTPGVPSGDKSEGNNFLAFLVVLKNLLGDKSVSITAPGSYWYLKGFPIAKISKDAGNPNAQASYDDSSCLRSHVNLRETRESLSLITKASVDSSKVVVGISSYGRSFRMADGDYDSPLCKFTRSRLHSNADKTEYTDTAGYISNAEINQLLKHNSSRVNKHYIDAHSNRNLIANDLEQFNDAPDGVDGWPSIILLAKSGKITPRGASKRIGNWTDIGCDDEYSVETAFNAWSDVIADWKDYRDNYDSEDREAFLTHISYLLGGLPVAKCYLIDGDNNYFFCEDPSGKYRSSILLALPRIISNMRCAQIYAEFKAALIADAALFIDNTLPDLENTFAPVPPKSDDSWLNTLLGLVALGVPVVGGKLFDSVLSKIPAMSAESDVSPDHYKSVMNAMLTSPVTIATNMESSNDPKDWTPEKQAKFSKYMGDSLKGWEYIFTQDLEDQRRRVFSVGLHRSAVYNAKRGLKLCRDTLWLLQQEGETGPMVSVAYLDVFQFCVSNGDFARASCFAALHMRHKVFFAGEDADDHEGVKRFIENPQRHDLARYSSSAWETEVRERRSLDSQELSIGFGNGFCKVEVHQRLSIHREVIDGFPCGCSFGHVLR</sequence>
<reference evidence="6" key="1">
    <citation type="journal article" date="2017" name="Nat. Microbiol.">
        <title>Global analysis of biosynthetic gene clusters reveals vast potential of secondary metabolite production in Penicillium species.</title>
        <authorList>
            <person name="Nielsen J.C."/>
            <person name="Grijseels S."/>
            <person name="Prigent S."/>
            <person name="Ji B."/>
            <person name="Dainat J."/>
            <person name="Nielsen K.F."/>
            <person name="Frisvad J.C."/>
            <person name="Workman M."/>
            <person name="Nielsen J."/>
        </authorList>
    </citation>
    <scope>NUCLEOTIDE SEQUENCE [LARGE SCALE GENOMIC DNA]</scope>
    <source>
        <strain evidence="6">IBT 31811</strain>
    </source>
</reference>
<dbReference type="SUPFAM" id="SSF54556">
    <property type="entry name" value="Chitinase insertion domain"/>
    <property type="match status" value="1"/>
</dbReference>
<evidence type="ECO:0000313" key="5">
    <source>
        <dbReference type="EMBL" id="OQD86713.1"/>
    </source>
</evidence>
<dbReference type="Proteomes" id="UP000191672">
    <property type="component" value="Unassembled WGS sequence"/>
</dbReference>
<keyword evidence="6" id="KW-1185">Reference proteome</keyword>
<evidence type="ECO:0000259" key="4">
    <source>
        <dbReference type="Pfam" id="PF00704"/>
    </source>
</evidence>
<evidence type="ECO:0000313" key="6">
    <source>
        <dbReference type="Proteomes" id="UP000191672"/>
    </source>
</evidence>
<dbReference type="AlphaFoldDB" id="A0A1V6QBW9"/>
<accession>A0A1V6QBW9</accession>
<name>A0A1V6QBW9_9EURO</name>
<organism evidence="5 6">
    <name type="scientific">Penicillium antarcticum</name>
    <dbReference type="NCBI Taxonomy" id="416450"/>
    <lineage>
        <taxon>Eukaryota</taxon>
        <taxon>Fungi</taxon>
        <taxon>Dikarya</taxon>
        <taxon>Ascomycota</taxon>
        <taxon>Pezizomycotina</taxon>
        <taxon>Eurotiomycetes</taxon>
        <taxon>Eurotiomycetidae</taxon>
        <taxon>Eurotiales</taxon>
        <taxon>Aspergillaceae</taxon>
        <taxon>Penicillium</taxon>
    </lineage>
</organism>
<dbReference type="PANTHER" id="PTHR47700:SF1">
    <property type="entry name" value="CHITINASE"/>
    <property type="match status" value="1"/>
</dbReference>
<gene>
    <name evidence="5" type="ORF">PENANT_c007G10883</name>
</gene>
<dbReference type="InterPro" id="IPR029070">
    <property type="entry name" value="Chitinase_insertion_sf"/>
</dbReference>
<keyword evidence="3" id="KW-0843">Virulence</keyword>
<dbReference type="InterPro" id="IPR001223">
    <property type="entry name" value="Glyco_hydro18_cat"/>
</dbReference>
<dbReference type="PANTHER" id="PTHR47700">
    <property type="entry name" value="V CHITINASE, PUTATIVE (AFU_ORTHOLOGUE AFUA_6G13720)-RELATED"/>
    <property type="match status" value="1"/>
</dbReference>